<evidence type="ECO:0000256" key="1">
    <source>
        <dbReference type="SAM" id="MobiDB-lite"/>
    </source>
</evidence>
<dbReference type="Proteomes" id="UP000078492">
    <property type="component" value="Unassembled WGS sequence"/>
</dbReference>
<reference evidence="2 3" key="1">
    <citation type="submission" date="2015-09" db="EMBL/GenBank/DDBJ databases">
        <title>Trachymyrmex cornetzi WGS genome.</title>
        <authorList>
            <person name="Nygaard S."/>
            <person name="Hu H."/>
            <person name="Boomsma J."/>
            <person name="Zhang G."/>
        </authorList>
    </citation>
    <scope>NUCLEOTIDE SEQUENCE [LARGE SCALE GENOMIC DNA]</scope>
    <source>
        <strain evidence="2">Tcor2-1</strain>
        <tissue evidence="2">Whole body</tissue>
    </source>
</reference>
<dbReference type="AlphaFoldDB" id="A0A195DLR9"/>
<feature type="compositionally biased region" description="Basic and acidic residues" evidence="1">
    <location>
        <begin position="70"/>
        <end position="91"/>
    </location>
</feature>
<keyword evidence="3" id="KW-1185">Reference proteome</keyword>
<evidence type="ECO:0000313" key="3">
    <source>
        <dbReference type="Proteomes" id="UP000078492"/>
    </source>
</evidence>
<proteinExistence type="predicted"/>
<sequence>MPTEVHKDFQDQSDFKLERFQIDNHDENCTQMVVTHKVREKQYNHARLQRCRKHSRRGKGLTFSIKRSKKFYEKKPRKTDCVEGSSRRKER</sequence>
<evidence type="ECO:0000313" key="2">
    <source>
        <dbReference type="EMBL" id="KYN13823.1"/>
    </source>
</evidence>
<organism evidence="2 3">
    <name type="scientific">Trachymyrmex cornetzi</name>
    <dbReference type="NCBI Taxonomy" id="471704"/>
    <lineage>
        <taxon>Eukaryota</taxon>
        <taxon>Metazoa</taxon>
        <taxon>Ecdysozoa</taxon>
        <taxon>Arthropoda</taxon>
        <taxon>Hexapoda</taxon>
        <taxon>Insecta</taxon>
        <taxon>Pterygota</taxon>
        <taxon>Neoptera</taxon>
        <taxon>Endopterygota</taxon>
        <taxon>Hymenoptera</taxon>
        <taxon>Apocrita</taxon>
        <taxon>Aculeata</taxon>
        <taxon>Formicoidea</taxon>
        <taxon>Formicidae</taxon>
        <taxon>Myrmicinae</taxon>
        <taxon>Trachymyrmex</taxon>
    </lineage>
</organism>
<dbReference type="EMBL" id="KQ980734">
    <property type="protein sequence ID" value="KYN13823.1"/>
    <property type="molecule type" value="Genomic_DNA"/>
</dbReference>
<protein>
    <submittedName>
        <fullName evidence="2">Uncharacterized protein</fullName>
    </submittedName>
</protein>
<feature type="region of interest" description="Disordered" evidence="1">
    <location>
        <begin position="66"/>
        <end position="91"/>
    </location>
</feature>
<accession>A0A195DLR9</accession>
<gene>
    <name evidence="2" type="ORF">ALC57_13897</name>
</gene>
<name>A0A195DLR9_9HYME</name>